<dbReference type="STRING" id="71717.A0A4Y7TKT3"/>
<dbReference type="GO" id="GO:0000220">
    <property type="term" value="C:vacuolar proton-transporting V-type ATPase, V0 domain"/>
    <property type="evidence" value="ECO:0007669"/>
    <property type="project" value="TreeGrafter"/>
</dbReference>
<evidence type="ECO:0000256" key="3">
    <source>
        <dbReference type="ARBA" id="ARBA00022448"/>
    </source>
</evidence>
<comment type="similarity">
    <text evidence="2">Belongs to the V-ATPase e1/e2 subunit family.</text>
</comment>
<protein>
    <recommendedName>
        <fullName evidence="12">ATPase, V0 complex, subunit E</fullName>
    </recommendedName>
</protein>
<dbReference type="PANTHER" id="PTHR12263">
    <property type="entry name" value="VACUOLAR ATP SYNTHASE SUBUNIT H"/>
    <property type="match status" value="1"/>
</dbReference>
<evidence type="ECO:0000313" key="10">
    <source>
        <dbReference type="EMBL" id="TEB34797.1"/>
    </source>
</evidence>
<dbReference type="Pfam" id="PF05493">
    <property type="entry name" value="ATP_synt_H"/>
    <property type="match status" value="1"/>
</dbReference>
<dbReference type="PANTHER" id="PTHR12263:SF0">
    <property type="entry name" value="V-TYPE PROTON ATPASE SUBUNIT"/>
    <property type="match status" value="1"/>
</dbReference>
<keyword evidence="5" id="KW-0375">Hydrogen ion transport</keyword>
<evidence type="ECO:0000256" key="8">
    <source>
        <dbReference type="ARBA" id="ARBA00023136"/>
    </source>
</evidence>
<evidence type="ECO:0000256" key="6">
    <source>
        <dbReference type="ARBA" id="ARBA00022989"/>
    </source>
</evidence>
<dbReference type="InterPro" id="IPR008389">
    <property type="entry name" value="ATPase_V0-cplx_e1/e2_su"/>
</dbReference>
<evidence type="ECO:0008006" key="12">
    <source>
        <dbReference type="Google" id="ProtNLM"/>
    </source>
</evidence>
<keyword evidence="7" id="KW-0406">Ion transport</keyword>
<evidence type="ECO:0000256" key="9">
    <source>
        <dbReference type="SAM" id="Phobius"/>
    </source>
</evidence>
<keyword evidence="4 9" id="KW-0812">Transmembrane</keyword>
<evidence type="ECO:0000256" key="4">
    <source>
        <dbReference type="ARBA" id="ARBA00022692"/>
    </source>
</evidence>
<dbReference type="GO" id="GO:0046961">
    <property type="term" value="F:proton-transporting ATPase activity, rotational mechanism"/>
    <property type="evidence" value="ECO:0007669"/>
    <property type="project" value="InterPro"/>
</dbReference>
<name>A0A4Y7TKT3_COPMI</name>
<keyword evidence="3" id="KW-0813">Transport</keyword>
<evidence type="ECO:0000256" key="2">
    <source>
        <dbReference type="ARBA" id="ARBA00008328"/>
    </source>
</evidence>
<dbReference type="GO" id="GO:0007035">
    <property type="term" value="P:vacuolar acidification"/>
    <property type="evidence" value="ECO:0007669"/>
    <property type="project" value="TreeGrafter"/>
</dbReference>
<evidence type="ECO:0000256" key="7">
    <source>
        <dbReference type="ARBA" id="ARBA00023065"/>
    </source>
</evidence>
<keyword evidence="8 9" id="KW-0472">Membrane</keyword>
<organism evidence="10 11">
    <name type="scientific">Coprinellus micaceus</name>
    <name type="common">Glistening ink-cap mushroom</name>
    <name type="synonym">Coprinus micaceus</name>
    <dbReference type="NCBI Taxonomy" id="71717"/>
    <lineage>
        <taxon>Eukaryota</taxon>
        <taxon>Fungi</taxon>
        <taxon>Dikarya</taxon>
        <taxon>Basidiomycota</taxon>
        <taxon>Agaricomycotina</taxon>
        <taxon>Agaricomycetes</taxon>
        <taxon>Agaricomycetidae</taxon>
        <taxon>Agaricales</taxon>
        <taxon>Agaricineae</taxon>
        <taxon>Psathyrellaceae</taxon>
        <taxon>Coprinellus</taxon>
    </lineage>
</organism>
<dbReference type="EMBL" id="QPFP01000009">
    <property type="protein sequence ID" value="TEB34797.1"/>
    <property type="molecule type" value="Genomic_DNA"/>
</dbReference>
<keyword evidence="6 9" id="KW-1133">Transmembrane helix</keyword>
<sequence length="73" mass="8178">MASLFPVFLALAVTLGLMFAAFVFVRKGPNQVLLRSSLMLTFAVCYLTWMITYLAQMNPLMGTFPSRVPLFVI</sequence>
<evidence type="ECO:0000256" key="1">
    <source>
        <dbReference type="ARBA" id="ARBA00004127"/>
    </source>
</evidence>
<accession>A0A4Y7TKT3</accession>
<comment type="caution">
    <text evidence="10">The sequence shown here is derived from an EMBL/GenBank/DDBJ whole genome shotgun (WGS) entry which is preliminary data.</text>
</comment>
<dbReference type="Proteomes" id="UP000298030">
    <property type="component" value="Unassembled WGS sequence"/>
</dbReference>
<comment type="subcellular location">
    <subcellularLocation>
        <location evidence="1">Endomembrane system</location>
        <topology evidence="1">Multi-pass membrane protein</topology>
    </subcellularLocation>
</comment>
<dbReference type="OrthoDB" id="1508846at2759"/>
<gene>
    <name evidence="10" type="ORF">FA13DRAFT_1625498</name>
</gene>
<feature type="transmembrane region" description="Helical" evidence="9">
    <location>
        <begin position="37"/>
        <end position="55"/>
    </location>
</feature>
<evidence type="ECO:0000256" key="5">
    <source>
        <dbReference type="ARBA" id="ARBA00022781"/>
    </source>
</evidence>
<keyword evidence="11" id="KW-1185">Reference proteome</keyword>
<proteinExistence type="inferred from homology"/>
<dbReference type="GO" id="GO:0012505">
    <property type="term" value="C:endomembrane system"/>
    <property type="evidence" value="ECO:0007669"/>
    <property type="project" value="UniProtKB-SubCell"/>
</dbReference>
<dbReference type="AlphaFoldDB" id="A0A4Y7TKT3"/>
<evidence type="ECO:0000313" key="11">
    <source>
        <dbReference type="Proteomes" id="UP000298030"/>
    </source>
</evidence>
<feature type="transmembrane region" description="Helical" evidence="9">
    <location>
        <begin position="6"/>
        <end position="25"/>
    </location>
</feature>
<reference evidence="10 11" key="1">
    <citation type="journal article" date="2019" name="Nat. Ecol. Evol.">
        <title>Megaphylogeny resolves global patterns of mushroom evolution.</title>
        <authorList>
            <person name="Varga T."/>
            <person name="Krizsan K."/>
            <person name="Foldi C."/>
            <person name="Dima B."/>
            <person name="Sanchez-Garcia M."/>
            <person name="Sanchez-Ramirez S."/>
            <person name="Szollosi G.J."/>
            <person name="Szarkandi J.G."/>
            <person name="Papp V."/>
            <person name="Albert L."/>
            <person name="Andreopoulos W."/>
            <person name="Angelini C."/>
            <person name="Antonin V."/>
            <person name="Barry K.W."/>
            <person name="Bougher N.L."/>
            <person name="Buchanan P."/>
            <person name="Buyck B."/>
            <person name="Bense V."/>
            <person name="Catcheside P."/>
            <person name="Chovatia M."/>
            <person name="Cooper J."/>
            <person name="Damon W."/>
            <person name="Desjardin D."/>
            <person name="Finy P."/>
            <person name="Geml J."/>
            <person name="Haridas S."/>
            <person name="Hughes K."/>
            <person name="Justo A."/>
            <person name="Karasinski D."/>
            <person name="Kautmanova I."/>
            <person name="Kiss B."/>
            <person name="Kocsube S."/>
            <person name="Kotiranta H."/>
            <person name="LaButti K.M."/>
            <person name="Lechner B.E."/>
            <person name="Liimatainen K."/>
            <person name="Lipzen A."/>
            <person name="Lukacs Z."/>
            <person name="Mihaltcheva S."/>
            <person name="Morgado L.N."/>
            <person name="Niskanen T."/>
            <person name="Noordeloos M.E."/>
            <person name="Ohm R.A."/>
            <person name="Ortiz-Santana B."/>
            <person name="Ovrebo C."/>
            <person name="Racz N."/>
            <person name="Riley R."/>
            <person name="Savchenko A."/>
            <person name="Shiryaev A."/>
            <person name="Soop K."/>
            <person name="Spirin V."/>
            <person name="Szebenyi C."/>
            <person name="Tomsovsky M."/>
            <person name="Tulloss R.E."/>
            <person name="Uehling J."/>
            <person name="Grigoriev I.V."/>
            <person name="Vagvolgyi C."/>
            <person name="Papp T."/>
            <person name="Martin F.M."/>
            <person name="Miettinen O."/>
            <person name="Hibbett D.S."/>
            <person name="Nagy L.G."/>
        </authorList>
    </citation>
    <scope>NUCLEOTIDE SEQUENCE [LARGE SCALE GENOMIC DNA]</scope>
    <source>
        <strain evidence="10 11">FP101781</strain>
    </source>
</reference>